<comment type="caution">
    <text evidence="2">The sequence shown here is derived from an EMBL/GenBank/DDBJ whole genome shotgun (WGS) entry which is preliminary data.</text>
</comment>
<sequence length="191" mass="21760">METHLLRRISYQIPQQWFTWLSFVWFQLVWFVAIVVGEPAEYYLVGSLILHFLLSPSKRVDAKIMLLVSVIGISTDALLAANQVMVFDAAPTDIMTLWLAMLWAHFAVTLNHGMLWLSRLPLIWQVACGSVFGPISYFSGAKLDAIALPNGNLTTILVWSLIWALTTPVYLAIVRYYREHSHDLSIQPKQQ</sequence>
<dbReference type="EMBL" id="QZCH01000009">
    <property type="protein sequence ID" value="RJG48138.1"/>
    <property type="molecule type" value="Genomic_DNA"/>
</dbReference>
<feature type="transmembrane region" description="Helical" evidence="1">
    <location>
        <begin position="17"/>
        <end position="36"/>
    </location>
</feature>
<dbReference type="AlphaFoldDB" id="A0A418YFM0"/>
<evidence type="ECO:0000313" key="3">
    <source>
        <dbReference type="Proteomes" id="UP000283255"/>
    </source>
</evidence>
<dbReference type="OrthoDB" id="6522758at2"/>
<evidence type="ECO:0000313" key="2">
    <source>
        <dbReference type="EMBL" id="RJG48138.1"/>
    </source>
</evidence>
<reference evidence="2 3" key="2">
    <citation type="submission" date="2019-01" db="EMBL/GenBank/DDBJ databases">
        <title>Motilimonas pumilus sp. nov., isolated from the gut of sea cucumber (Apostichopus japonicus).</title>
        <authorList>
            <person name="Wang F.-Q."/>
            <person name="Ren L.-H."/>
            <person name="Lin Y.-W."/>
            <person name="Sun G.-H."/>
            <person name="Du Z.-J."/>
            <person name="Zhao J.-X."/>
            <person name="Liu X.-J."/>
            <person name="Liu L.-J."/>
        </authorList>
    </citation>
    <scope>NUCLEOTIDE SEQUENCE [LARGE SCALE GENOMIC DNA]</scope>
    <source>
        <strain evidence="2 3">PLHSC7-2</strain>
    </source>
</reference>
<protein>
    <submittedName>
        <fullName evidence="2">DUF2878 domain-containing protein</fullName>
    </submittedName>
</protein>
<dbReference type="InterPro" id="IPR021306">
    <property type="entry name" value="DUF2878"/>
</dbReference>
<accession>A0A418YFM0</accession>
<proteinExistence type="predicted"/>
<reference evidence="2 3" key="1">
    <citation type="submission" date="2018-09" db="EMBL/GenBank/DDBJ databases">
        <authorList>
            <person name="Wang F."/>
        </authorList>
    </citation>
    <scope>NUCLEOTIDE SEQUENCE [LARGE SCALE GENOMIC DNA]</scope>
    <source>
        <strain evidence="2 3">PLHSC7-2</strain>
    </source>
</reference>
<feature type="transmembrane region" description="Helical" evidence="1">
    <location>
        <begin position="64"/>
        <end position="85"/>
    </location>
</feature>
<feature type="transmembrane region" description="Helical" evidence="1">
    <location>
        <begin position="42"/>
        <end position="57"/>
    </location>
</feature>
<keyword evidence="1" id="KW-0472">Membrane</keyword>
<keyword evidence="1" id="KW-1133">Transmembrane helix</keyword>
<dbReference type="RefSeq" id="WP_119910364.1">
    <property type="nucleotide sequence ID" value="NZ_QZCH01000009.1"/>
</dbReference>
<evidence type="ECO:0000256" key="1">
    <source>
        <dbReference type="SAM" id="Phobius"/>
    </source>
</evidence>
<keyword evidence="3" id="KW-1185">Reference proteome</keyword>
<name>A0A418YFM0_9GAMM</name>
<feature type="transmembrane region" description="Helical" evidence="1">
    <location>
        <begin position="97"/>
        <end position="115"/>
    </location>
</feature>
<dbReference type="Pfam" id="PF11086">
    <property type="entry name" value="DUF2878"/>
    <property type="match status" value="1"/>
</dbReference>
<keyword evidence="1" id="KW-0812">Transmembrane</keyword>
<feature type="transmembrane region" description="Helical" evidence="1">
    <location>
        <begin position="122"/>
        <end position="141"/>
    </location>
</feature>
<dbReference type="Proteomes" id="UP000283255">
    <property type="component" value="Unassembled WGS sequence"/>
</dbReference>
<feature type="transmembrane region" description="Helical" evidence="1">
    <location>
        <begin position="153"/>
        <end position="173"/>
    </location>
</feature>
<organism evidence="2 3">
    <name type="scientific">Motilimonas pumila</name>
    <dbReference type="NCBI Taxonomy" id="2303987"/>
    <lineage>
        <taxon>Bacteria</taxon>
        <taxon>Pseudomonadati</taxon>
        <taxon>Pseudomonadota</taxon>
        <taxon>Gammaproteobacteria</taxon>
        <taxon>Alteromonadales</taxon>
        <taxon>Alteromonadales genera incertae sedis</taxon>
        <taxon>Motilimonas</taxon>
    </lineage>
</organism>
<gene>
    <name evidence="2" type="ORF">D1Z90_08680</name>
</gene>